<accession>A0A1D2AIX0</accession>
<proteinExistence type="predicted"/>
<reference evidence="2" key="1">
    <citation type="submission" date="2016-07" db="EMBL/GenBank/DDBJ databases">
        <title>Salivary Glands transcriptome analysis on engorged females of Ornithodoros brasiliensis (Acari:Argasidae).</title>
        <authorList>
            <person name="Simons S.M."/>
            <person name="Carvalho E."/>
            <person name="Junqueira-de-Azevedo I."/>
            <person name="Ho P.L."/>
            <person name="Giovanni D."/>
            <person name="Mendonca R."/>
            <person name="Onofrio V."/>
            <person name="Landulfo G."/>
            <person name="Ramirez D."/>
            <person name="Barros-Battesti D."/>
        </authorList>
    </citation>
    <scope>NUCLEOTIDE SEQUENCE</scope>
    <source>
        <strain evidence="2">Female</strain>
        <tissue evidence="2">Salivary gland</tissue>
    </source>
</reference>
<dbReference type="AlphaFoldDB" id="A0A1D2AIX0"/>
<protein>
    <submittedName>
        <fullName evidence="2">Uncharacterized protein</fullName>
    </submittedName>
</protein>
<organism evidence="2">
    <name type="scientific">Ornithodoros brasiliensis</name>
    <name type="common">Mouro tick</name>
    <dbReference type="NCBI Taxonomy" id="888526"/>
    <lineage>
        <taxon>Eukaryota</taxon>
        <taxon>Metazoa</taxon>
        <taxon>Ecdysozoa</taxon>
        <taxon>Arthropoda</taxon>
        <taxon>Chelicerata</taxon>
        <taxon>Arachnida</taxon>
        <taxon>Acari</taxon>
        <taxon>Parasitiformes</taxon>
        <taxon>Ixodida</taxon>
        <taxon>Ixodoidea</taxon>
        <taxon>Argasidae</taxon>
        <taxon>Ornithodorinae</taxon>
        <taxon>Ornithodoros</taxon>
    </lineage>
</organism>
<feature type="compositionally biased region" description="Basic and acidic residues" evidence="1">
    <location>
        <begin position="87"/>
        <end position="97"/>
    </location>
</feature>
<sequence>IIDFDFDAVSSNVGPMYGDSTKELLQGESAEDSGVKSPLQKKNGRPAKIIDFDFDALEQQGLGGSKPSASKPEKIIDFDIDLEKLEAAHGMGSREKYSPSSPTTRRTSESSPDKEIQGERKLKFQDQGTFLRNPSPPSKAARSMSPPQFSP</sequence>
<feature type="region of interest" description="Disordered" evidence="1">
    <location>
        <begin position="87"/>
        <end position="151"/>
    </location>
</feature>
<evidence type="ECO:0000256" key="1">
    <source>
        <dbReference type="SAM" id="MobiDB-lite"/>
    </source>
</evidence>
<feature type="compositionally biased region" description="Basic and acidic residues" evidence="1">
    <location>
        <begin position="106"/>
        <end position="124"/>
    </location>
</feature>
<evidence type="ECO:0000313" key="2">
    <source>
        <dbReference type="EMBL" id="JAT79142.1"/>
    </source>
</evidence>
<dbReference type="EMBL" id="GETE01000366">
    <property type="protein sequence ID" value="JAT79142.1"/>
    <property type="molecule type" value="Transcribed_RNA"/>
</dbReference>
<feature type="non-terminal residue" evidence="2">
    <location>
        <position position="1"/>
    </location>
</feature>
<name>A0A1D2AIX0_ORNBR</name>